<evidence type="ECO:0000259" key="1">
    <source>
        <dbReference type="Pfam" id="PF22052"/>
    </source>
</evidence>
<dbReference type="InterPro" id="IPR054217">
    <property type="entry name" value="DUF6937"/>
</dbReference>
<protein>
    <submittedName>
        <fullName evidence="3">Uncharacterized protein</fullName>
    </submittedName>
</protein>
<organism evidence="3 4">
    <name type="scientific">Spirochaeta isovalerica</name>
    <dbReference type="NCBI Taxonomy" id="150"/>
    <lineage>
        <taxon>Bacteria</taxon>
        <taxon>Pseudomonadati</taxon>
        <taxon>Spirochaetota</taxon>
        <taxon>Spirochaetia</taxon>
        <taxon>Spirochaetales</taxon>
        <taxon>Spirochaetaceae</taxon>
        <taxon>Spirochaeta</taxon>
    </lineage>
</organism>
<reference evidence="3 4" key="1">
    <citation type="submission" date="2020-08" db="EMBL/GenBank/DDBJ databases">
        <title>Genomic Encyclopedia of Type Strains, Phase IV (KMG-IV): sequencing the most valuable type-strain genomes for metagenomic binning, comparative biology and taxonomic classification.</title>
        <authorList>
            <person name="Goeker M."/>
        </authorList>
    </citation>
    <scope>NUCLEOTIDE SEQUENCE [LARGE SCALE GENOMIC DNA]</scope>
    <source>
        <strain evidence="3 4">DSM 2461</strain>
    </source>
</reference>
<dbReference type="Pfam" id="PF22053">
    <property type="entry name" value="DUF6938"/>
    <property type="match status" value="1"/>
</dbReference>
<name>A0A841R8G2_9SPIO</name>
<proteinExistence type="predicted"/>
<dbReference type="RefSeq" id="WP_184742947.1">
    <property type="nucleotide sequence ID" value="NZ_JACHGJ010000001.1"/>
</dbReference>
<accession>A0A841R8G2</accession>
<dbReference type="Pfam" id="PF22052">
    <property type="entry name" value="DUF6937"/>
    <property type="match status" value="1"/>
</dbReference>
<gene>
    <name evidence="3" type="ORF">HNR50_000395</name>
</gene>
<feature type="domain" description="DUF6938" evidence="2">
    <location>
        <begin position="268"/>
        <end position="500"/>
    </location>
</feature>
<dbReference type="EMBL" id="JACHGJ010000001">
    <property type="protein sequence ID" value="MBB6478762.1"/>
    <property type="molecule type" value="Genomic_DNA"/>
</dbReference>
<comment type="caution">
    <text evidence="3">The sequence shown here is derived from an EMBL/GenBank/DDBJ whole genome shotgun (WGS) entry which is preliminary data.</text>
</comment>
<keyword evidence="4" id="KW-1185">Reference proteome</keyword>
<dbReference type="Proteomes" id="UP000587760">
    <property type="component" value="Unassembled WGS sequence"/>
</dbReference>
<dbReference type="InterPro" id="IPR054218">
    <property type="entry name" value="DUF6938"/>
</dbReference>
<evidence type="ECO:0000313" key="4">
    <source>
        <dbReference type="Proteomes" id="UP000587760"/>
    </source>
</evidence>
<evidence type="ECO:0000259" key="2">
    <source>
        <dbReference type="Pfam" id="PF22053"/>
    </source>
</evidence>
<evidence type="ECO:0000313" key="3">
    <source>
        <dbReference type="EMBL" id="MBB6478762.1"/>
    </source>
</evidence>
<sequence length="511" mass="57860">MKLENGRYSLYGNAISRKETKQVQKWQNMFKKKFNYDENETYNLSLVDNEQLGPIFGLKNIVRDQDGEPIEPGKAVIVSTIRMGFGHYRIAMAGVSAAKAMGFTPYWLDLLSIPGMPTDIINFCNTNYSKFSRISQKSSWFNKHIWEPVTTGEKTLPGLNAFLNSWIVGWPWRFLKTNIKDYKMSELIGNLHKNLPSDMPMLTAHMWNCMAAVSGGMTNVVDMMFDNWPMAFQLTEGAKHAVQSPSGYYGFRAMRGFDSEGKILKGTPSDAIYFTGHHVDHELVHNIEADCKARVDRARKGAPRRFMITMGGAGAQKELFKAVIDHAIPLIKENKMTLFVNLGDHAGNWNWLKEEVQEYQELITTHFDWEDTRTFVDSIRDGEASGLHIFLHDNTFHAVYATNYLMRVTDIMITKPSELAFYPIPKIFNERVGGHEMWGAVRGAEVGDGTVEVATIPQLLQAVDLLTEETDLLEMFCDCIVKNKSIGIYDGAYHSVALATGTEFDRSKLIN</sequence>
<feature type="domain" description="DUF6937" evidence="1">
    <location>
        <begin position="10"/>
        <end position="252"/>
    </location>
</feature>
<dbReference type="AlphaFoldDB" id="A0A841R8G2"/>